<comment type="caution">
    <text evidence="6">The sequence shown here is derived from an EMBL/GenBank/DDBJ whole genome shotgun (WGS) entry which is preliminary data.</text>
</comment>
<dbReference type="Pfam" id="PF02311">
    <property type="entry name" value="AraC_binding"/>
    <property type="match status" value="1"/>
</dbReference>
<proteinExistence type="predicted"/>
<feature type="domain" description="HTH cro/C1-type" evidence="5">
    <location>
        <begin position="185"/>
        <end position="228"/>
    </location>
</feature>
<dbReference type="PANTHER" id="PTHR11019:SF199">
    <property type="entry name" value="HTH-TYPE TRANSCRIPTIONAL REGULATOR NIMR"/>
    <property type="match status" value="1"/>
</dbReference>
<feature type="domain" description="HTH araC/xylS-type" evidence="4">
    <location>
        <begin position="170"/>
        <end position="268"/>
    </location>
</feature>
<dbReference type="InterPro" id="IPR018060">
    <property type="entry name" value="HTH_AraC"/>
</dbReference>
<evidence type="ECO:0000313" key="6">
    <source>
        <dbReference type="EMBL" id="MCX8523287.1"/>
    </source>
</evidence>
<gene>
    <name evidence="6" type="ORF">OF897_05035</name>
</gene>
<organism evidence="6 7">
    <name type="scientific">Chryseobacterium formosus</name>
    <dbReference type="NCBI Taxonomy" id="1537363"/>
    <lineage>
        <taxon>Bacteria</taxon>
        <taxon>Pseudomonadati</taxon>
        <taxon>Bacteroidota</taxon>
        <taxon>Flavobacteriia</taxon>
        <taxon>Flavobacteriales</taxon>
        <taxon>Weeksellaceae</taxon>
        <taxon>Chryseobacterium group</taxon>
        <taxon>Chryseobacterium</taxon>
    </lineage>
</organism>
<dbReference type="InterPro" id="IPR009057">
    <property type="entry name" value="Homeodomain-like_sf"/>
</dbReference>
<dbReference type="SMART" id="SM00342">
    <property type="entry name" value="HTH_ARAC"/>
    <property type="match status" value="1"/>
</dbReference>
<accession>A0ABT3XQ62</accession>
<name>A0ABT3XQ62_9FLAO</name>
<dbReference type="Gene3D" id="2.60.120.10">
    <property type="entry name" value="Jelly Rolls"/>
    <property type="match status" value="1"/>
</dbReference>
<evidence type="ECO:0000313" key="7">
    <source>
        <dbReference type="Proteomes" id="UP001073122"/>
    </source>
</evidence>
<evidence type="ECO:0000259" key="4">
    <source>
        <dbReference type="PROSITE" id="PS01124"/>
    </source>
</evidence>
<evidence type="ECO:0000259" key="5">
    <source>
        <dbReference type="PROSITE" id="PS50943"/>
    </source>
</evidence>
<keyword evidence="7" id="KW-1185">Reference proteome</keyword>
<keyword evidence="1" id="KW-0805">Transcription regulation</keyword>
<dbReference type="PANTHER" id="PTHR11019">
    <property type="entry name" value="HTH-TYPE TRANSCRIPTIONAL REGULATOR NIMR"/>
    <property type="match status" value="1"/>
</dbReference>
<dbReference type="SUPFAM" id="SSF46689">
    <property type="entry name" value="Homeodomain-like"/>
    <property type="match status" value="2"/>
</dbReference>
<dbReference type="Proteomes" id="UP001073122">
    <property type="component" value="Unassembled WGS sequence"/>
</dbReference>
<dbReference type="PROSITE" id="PS01124">
    <property type="entry name" value="HTH_ARAC_FAMILY_2"/>
    <property type="match status" value="1"/>
</dbReference>
<dbReference type="RefSeq" id="WP_267264603.1">
    <property type="nucleotide sequence ID" value="NZ_JAOVZW010000004.1"/>
</dbReference>
<dbReference type="InterPro" id="IPR011051">
    <property type="entry name" value="RmlC_Cupin_sf"/>
</dbReference>
<dbReference type="PROSITE" id="PS00041">
    <property type="entry name" value="HTH_ARAC_FAMILY_1"/>
    <property type="match status" value="1"/>
</dbReference>
<dbReference type="InterPro" id="IPR003313">
    <property type="entry name" value="AraC-bd"/>
</dbReference>
<dbReference type="CDD" id="cd00093">
    <property type="entry name" value="HTH_XRE"/>
    <property type="match status" value="1"/>
</dbReference>
<dbReference type="Pfam" id="PF12833">
    <property type="entry name" value="HTH_18"/>
    <property type="match status" value="1"/>
</dbReference>
<evidence type="ECO:0000256" key="1">
    <source>
        <dbReference type="ARBA" id="ARBA00023015"/>
    </source>
</evidence>
<dbReference type="EMBL" id="JAOVZW010000004">
    <property type="protein sequence ID" value="MCX8523287.1"/>
    <property type="molecule type" value="Genomic_DNA"/>
</dbReference>
<protein>
    <submittedName>
        <fullName evidence="6">AraC family transcriptional regulator</fullName>
    </submittedName>
</protein>
<keyword evidence="2" id="KW-0238">DNA-binding</keyword>
<evidence type="ECO:0000256" key="2">
    <source>
        <dbReference type="ARBA" id="ARBA00023125"/>
    </source>
</evidence>
<dbReference type="SUPFAM" id="SSF51182">
    <property type="entry name" value="RmlC-like cupins"/>
    <property type="match status" value="1"/>
</dbReference>
<dbReference type="PROSITE" id="PS50943">
    <property type="entry name" value="HTH_CROC1"/>
    <property type="match status" value="1"/>
</dbReference>
<evidence type="ECO:0000256" key="3">
    <source>
        <dbReference type="ARBA" id="ARBA00023163"/>
    </source>
</evidence>
<sequence length="270" mass="31680">MQNAKSKCSLTEQENGFFDDSIEKQAYIWYEENWQHDDYEHLHQRAQLNFVKEGYQYFHIDDKIYLVPQNHVIWIPSLQKHKITSEAETVKLMVSLFKHIPEDDFYGKVHVFLAPSILKEMLLYASKWNKLTEENHEQEVFMNALLTSLPNFCDENSALQIPIPSDKRLLEVCEFINECYHENHSIEELAEKANLSTRSLQRIFKQETGISVKKYIQLIKILKSVELIDSNQFTLSEIAYKIGYKSLSAFTSSYLAVMNVKPKVIKKVTF</sequence>
<dbReference type="InterPro" id="IPR014710">
    <property type="entry name" value="RmlC-like_jellyroll"/>
</dbReference>
<dbReference type="InterPro" id="IPR018062">
    <property type="entry name" value="HTH_AraC-typ_CS"/>
</dbReference>
<dbReference type="Gene3D" id="1.10.10.60">
    <property type="entry name" value="Homeodomain-like"/>
    <property type="match status" value="2"/>
</dbReference>
<reference evidence="6" key="1">
    <citation type="submission" date="2022-10" db="EMBL/GenBank/DDBJ databases">
        <title>Chryseobacterium sp. nov., a novel bacterial species.</title>
        <authorList>
            <person name="Cao Y."/>
        </authorList>
    </citation>
    <scope>NUCLEOTIDE SEQUENCE</scope>
    <source>
        <strain evidence="6">CCTCC AB2015118</strain>
    </source>
</reference>
<keyword evidence="3" id="KW-0804">Transcription</keyword>
<dbReference type="InterPro" id="IPR001387">
    <property type="entry name" value="Cro/C1-type_HTH"/>
</dbReference>